<evidence type="ECO:0000313" key="3">
    <source>
        <dbReference type="Proteomes" id="UP000521943"/>
    </source>
</evidence>
<evidence type="ECO:0008006" key="4">
    <source>
        <dbReference type="Google" id="ProtNLM"/>
    </source>
</evidence>
<evidence type="ECO:0000256" key="1">
    <source>
        <dbReference type="SAM" id="SignalP"/>
    </source>
</evidence>
<keyword evidence="3" id="KW-1185">Reference proteome</keyword>
<sequence>MDMIPIVFATSCILNFFVAGRSPSSSTAPCSTCKVLVVVADHDAEDSRDVVALCSLSSSAALSSTSTVPFDVDHDTGSCRFVVVVVFSMTTPLTQVLAFRLQNSTRVVNEGPSSCELSEADVRSMVKFPTSVTRVIDVGVGGTNQRARMGVGLERCRSVKASVTQTVACGCRRRSATSKGQNEKLDERVLKVYAFCGRLWMRPGSHDPTSLAHTCGARVLDAKQARVLILELAPDAGIDGDAVHRLLRSASPWLQRPSLLRRRVACANLEP</sequence>
<feature type="signal peptide" evidence="1">
    <location>
        <begin position="1"/>
        <end position="20"/>
    </location>
</feature>
<organism evidence="2 3">
    <name type="scientific">Ephemerocybe angulata</name>
    <dbReference type="NCBI Taxonomy" id="980116"/>
    <lineage>
        <taxon>Eukaryota</taxon>
        <taxon>Fungi</taxon>
        <taxon>Dikarya</taxon>
        <taxon>Basidiomycota</taxon>
        <taxon>Agaricomycotina</taxon>
        <taxon>Agaricomycetes</taxon>
        <taxon>Agaricomycetidae</taxon>
        <taxon>Agaricales</taxon>
        <taxon>Agaricineae</taxon>
        <taxon>Psathyrellaceae</taxon>
        <taxon>Ephemerocybe</taxon>
    </lineage>
</organism>
<feature type="chain" id="PRO_5034031469" description="Secreted protein" evidence="1">
    <location>
        <begin position="21"/>
        <end position="271"/>
    </location>
</feature>
<proteinExistence type="predicted"/>
<dbReference type="EMBL" id="JACGCI010000038">
    <property type="protein sequence ID" value="KAF6753626.1"/>
    <property type="molecule type" value="Genomic_DNA"/>
</dbReference>
<comment type="caution">
    <text evidence="2">The sequence shown here is derived from an EMBL/GenBank/DDBJ whole genome shotgun (WGS) entry which is preliminary data.</text>
</comment>
<evidence type="ECO:0000313" key="2">
    <source>
        <dbReference type="EMBL" id="KAF6753626.1"/>
    </source>
</evidence>
<accession>A0A8H6HVK3</accession>
<name>A0A8H6HVK3_9AGAR</name>
<dbReference type="AlphaFoldDB" id="A0A8H6HVK3"/>
<reference evidence="2 3" key="1">
    <citation type="submission" date="2020-07" db="EMBL/GenBank/DDBJ databases">
        <title>Comparative genomics of pyrophilous fungi reveals a link between fire events and developmental genes.</title>
        <authorList>
            <consortium name="DOE Joint Genome Institute"/>
            <person name="Steindorff A.S."/>
            <person name="Carver A."/>
            <person name="Calhoun S."/>
            <person name="Stillman K."/>
            <person name="Liu H."/>
            <person name="Lipzen A."/>
            <person name="Pangilinan J."/>
            <person name="Labutti K."/>
            <person name="Bruns T.D."/>
            <person name="Grigoriev I.V."/>
        </authorList>
    </citation>
    <scope>NUCLEOTIDE SEQUENCE [LARGE SCALE GENOMIC DNA]</scope>
    <source>
        <strain evidence="2 3">CBS 144469</strain>
    </source>
</reference>
<keyword evidence="1" id="KW-0732">Signal</keyword>
<gene>
    <name evidence="2" type="ORF">DFP72DRAFT_1069202</name>
</gene>
<dbReference type="Proteomes" id="UP000521943">
    <property type="component" value="Unassembled WGS sequence"/>
</dbReference>
<protein>
    <recommendedName>
        <fullName evidence="4">Secreted protein</fullName>
    </recommendedName>
</protein>